<dbReference type="InterPro" id="IPR014786">
    <property type="entry name" value="ANAPC2_C"/>
</dbReference>
<keyword evidence="2" id="KW-0132">Cell division</keyword>
<evidence type="ECO:0000313" key="9">
    <source>
        <dbReference type="RefSeq" id="XP_022094921.1"/>
    </source>
</evidence>
<keyword evidence="8" id="KW-1185">Reference proteome</keyword>
<dbReference type="InterPro" id="IPR057975">
    <property type="entry name" value="TPR_ANAPC2"/>
</dbReference>
<dbReference type="SUPFAM" id="SSF75632">
    <property type="entry name" value="Cullin homology domain"/>
    <property type="match status" value="1"/>
</dbReference>
<dbReference type="SMART" id="SM00182">
    <property type="entry name" value="CULLIN"/>
    <property type="match status" value="1"/>
</dbReference>
<dbReference type="Gene3D" id="3.30.230.130">
    <property type="entry name" value="Cullin, Chain C, Domain 2"/>
    <property type="match status" value="1"/>
</dbReference>
<keyword evidence="5" id="KW-0131">Cell cycle</keyword>
<dbReference type="InterPro" id="IPR016158">
    <property type="entry name" value="Cullin_homology"/>
</dbReference>
<dbReference type="Pfam" id="PF26557">
    <property type="entry name" value="Cullin_AB"/>
    <property type="match status" value="1"/>
</dbReference>
<dbReference type="Proteomes" id="UP000694845">
    <property type="component" value="Unplaced"/>
</dbReference>
<name>A0A8B7YUA9_ACAPL</name>
<keyword evidence="4" id="KW-0833">Ubl conjugation pathway</keyword>
<feature type="domain" description="Cullin family profile" evidence="7">
    <location>
        <begin position="525"/>
        <end position="726"/>
    </location>
</feature>
<evidence type="ECO:0000256" key="5">
    <source>
        <dbReference type="ARBA" id="ARBA00023306"/>
    </source>
</evidence>
<dbReference type="PROSITE" id="PS50069">
    <property type="entry name" value="CULLIN_2"/>
    <property type="match status" value="1"/>
</dbReference>
<dbReference type="OrthoDB" id="5581181at2759"/>
<dbReference type="Gene3D" id="1.10.10.10">
    <property type="entry name" value="Winged helix-like DNA-binding domain superfamily/Winged helix DNA-binding domain"/>
    <property type="match status" value="1"/>
</dbReference>
<dbReference type="AlphaFoldDB" id="A0A8B7YUA9"/>
<evidence type="ECO:0000256" key="3">
    <source>
        <dbReference type="ARBA" id="ARBA00022776"/>
    </source>
</evidence>
<dbReference type="SUPFAM" id="SSF46785">
    <property type="entry name" value="Winged helix' DNA-binding domain"/>
    <property type="match status" value="1"/>
</dbReference>
<dbReference type="SMART" id="SM01013">
    <property type="entry name" value="APC2"/>
    <property type="match status" value="1"/>
</dbReference>
<dbReference type="InterPro" id="IPR044554">
    <property type="entry name" value="ANAPC2"/>
</dbReference>
<evidence type="ECO:0000256" key="4">
    <source>
        <dbReference type="ARBA" id="ARBA00022786"/>
    </source>
</evidence>
<dbReference type="PANTHER" id="PTHR45957:SF1">
    <property type="entry name" value="ANAPHASE-PROMOTING COMPLEX SUBUNIT 2"/>
    <property type="match status" value="1"/>
</dbReference>
<dbReference type="InterPro" id="IPR036390">
    <property type="entry name" value="WH_DNA-bd_sf"/>
</dbReference>
<reference evidence="9" key="1">
    <citation type="submission" date="2025-08" db="UniProtKB">
        <authorList>
            <consortium name="RefSeq"/>
        </authorList>
    </citation>
    <scope>IDENTIFICATION</scope>
</reference>
<protein>
    <recommendedName>
        <fullName evidence="1">Anaphase-promoting complex subunit 2</fullName>
    </recommendedName>
</protein>
<dbReference type="GO" id="GO:0005680">
    <property type="term" value="C:anaphase-promoting complex"/>
    <property type="evidence" value="ECO:0007669"/>
    <property type="project" value="TreeGrafter"/>
</dbReference>
<evidence type="ECO:0000256" key="1">
    <source>
        <dbReference type="ARBA" id="ARBA00016068"/>
    </source>
</evidence>
<dbReference type="FunFam" id="1.10.10.10:FF:000284">
    <property type="entry name" value="Anaphase-promoting complex subunit 2"/>
    <property type="match status" value="1"/>
</dbReference>
<dbReference type="KEGG" id="aplc:110981574"/>
<dbReference type="InterPro" id="IPR036317">
    <property type="entry name" value="Cullin_homology_sf"/>
</dbReference>
<dbReference type="Gene3D" id="1.20.1310.10">
    <property type="entry name" value="Cullin Repeats"/>
    <property type="match status" value="1"/>
</dbReference>
<dbReference type="InterPro" id="IPR036388">
    <property type="entry name" value="WH-like_DNA-bd_sf"/>
</dbReference>
<proteinExistence type="inferred from homology"/>
<dbReference type="RefSeq" id="XP_022094921.1">
    <property type="nucleotide sequence ID" value="XM_022239229.1"/>
</dbReference>
<dbReference type="Pfam" id="PF08672">
    <property type="entry name" value="ANAPC2"/>
    <property type="match status" value="1"/>
</dbReference>
<dbReference type="GO" id="GO:0031625">
    <property type="term" value="F:ubiquitin protein ligase binding"/>
    <property type="evidence" value="ECO:0007669"/>
    <property type="project" value="InterPro"/>
</dbReference>
<evidence type="ECO:0000256" key="2">
    <source>
        <dbReference type="ARBA" id="ARBA00022618"/>
    </source>
</evidence>
<dbReference type="GO" id="GO:0007091">
    <property type="term" value="P:metaphase/anaphase transition of mitotic cell cycle"/>
    <property type="evidence" value="ECO:0007669"/>
    <property type="project" value="TreeGrafter"/>
</dbReference>
<comment type="similarity">
    <text evidence="6">Belongs to the cullin family.</text>
</comment>
<dbReference type="PANTHER" id="PTHR45957">
    <property type="entry name" value="ANAPHASE-PROMOTING COMPLEX SUBUNIT 2"/>
    <property type="match status" value="1"/>
</dbReference>
<evidence type="ECO:0000256" key="6">
    <source>
        <dbReference type="PROSITE-ProRule" id="PRU00330"/>
    </source>
</evidence>
<gene>
    <name evidence="9" type="primary">LOC110981574</name>
</gene>
<accession>A0A8B7YUA9</accession>
<dbReference type="OMA" id="AAKWQES"/>
<dbReference type="FunFam" id="3.30.230.130:FF:000008">
    <property type="entry name" value="anaphase-promoting complex subunit 2"/>
    <property type="match status" value="1"/>
</dbReference>
<sequence>MYMYMYMYMYITDMLHANPARNMAHNLDLASGAWQTVTTRLLASNYVDLRKHGEASTPDAVTNTAQGMRDTDVKDDIRIAYGMLTEQGMANLLEEWFMETLQQTLQKEVIPQFWSHFSLHHSPPGKLSLTEDSPLVTAINMLYTSMAPFMNSARTLSELAVETHLTKRVNYTYVKCTELVERIQTVLKAILFDHTPKCFQGLVHDFYSQAFQAFHGEKKVVGDISMSSEDDADYEEEQETIEEADDDITCMGCHNLRKECSCSGVLRCFHQINSKLHSLGLLERVCAEAITSLIHAKIKHHVENKCRGEFETSYIVKLERWLSNKVVRWLNLVFCGEESQRTIGSSTQQTLSQWKDRLQYLLYQTYANLRISELFNIIVEFPDSLCALEDLQKCLEKTDLRRHLVQSLRSSFETRLLHPGVNTDDILTQYISSIRALRVLDPSGIILELVCQPVRKYLRTREDTVRCIVSSLTDDSNKELAEELIKAEPVTMDESYCSEQEDEDHQDWQPDPIDADPGRKASDIISMLVNIYGSRELFVNEYRGLLADRILTGFNYDTARELRYLELLKLCFGESQLHHCEVMLKDVADSRRCNTHISSLKKDEEVLSEDTMKDFDFNAMILSAQFWPNLKEEKLKIPEEIEKAMEDYTKSYQVLKGMRTLNWKTNLGLVNLELELKDRRLKLSVSPVHATIIMHFQDKAKWTVDELSAVMQVSVTALRRKMAFWQSQGVLREESTDTFVLIEEQRAGRAMQHEMILLDSDEETESAMASAQDQQEEELQVFWSYIVGMLTNLESLSLDRIHSMLKMFAMQGPSASEFSEHKLRQFLDRKVREQMLVYSAGVYRLPKPET</sequence>
<keyword evidence="3" id="KW-0498">Mitosis</keyword>
<dbReference type="InterPro" id="IPR059120">
    <property type="entry name" value="Cullin-like_AB"/>
</dbReference>
<dbReference type="GO" id="GO:0070979">
    <property type="term" value="P:protein K11-linked ubiquitination"/>
    <property type="evidence" value="ECO:0007669"/>
    <property type="project" value="TreeGrafter"/>
</dbReference>
<dbReference type="GO" id="GO:0051301">
    <property type="term" value="P:cell division"/>
    <property type="evidence" value="ECO:0007669"/>
    <property type="project" value="UniProtKB-KW"/>
</dbReference>
<evidence type="ECO:0000259" key="7">
    <source>
        <dbReference type="PROSITE" id="PS50069"/>
    </source>
</evidence>
<dbReference type="Pfam" id="PF25773">
    <property type="entry name" value="TPR_ANAPC2"/>
    <property type="match status" value="1"/>
</dbReference>
<evidence type="ECO:0000313" key="8">
    <source>
        <dbReference type="Proteomes" id="UP000694845"/>
    </source>
</evidence>
<dbReference type="GeneID" id="110981574"/>
<organism evidence="8 9">
    <name type="scientific">Acanthaster planci</name>
    <name type="common">Crown-of-thorns starfish</name>
    <dbReference type="NCBI Taxonomy" id="133434"/>
    <lineage>
        <taxon>Eukaryota</taxon>
        <taxon>Metazoa</taxon>
        <taxon>Echinodermata</taxon>
        <taxon>Eleutherozoa</taxon>
        <taxon>Asterozoa</taxon>
        <taxon>Asteroidea</taxon>
        <taxon>Valvatacea</taxon>
        <taxon>Valvatida</taxon>
        <taxon>Acanthasteridae</taxon>
        <taxon>Acanthaster</taxon>
    </lineage>
</organism>
<dbReference type="GO" id="GO:0006511">
    <property type="term" value="P:ubiquitin-dependent protein catabolic process"/>
    <property type="evidence" value="ECO:0007669"/>
    <property type="project" value="InterPro"/>
</dbReference>